<comment type="caution">
    <text evidence="1">The sequence shown here is derived from an EMBL/GenBank/DDBJ whole genome shotgun (WGS) entry which is preliminary data.</text>
</comment>
<accession>A0A9X8N5M7</accession>
<evidence type="ECO:0000313" key="2">
    <source>
        <dbReference type="Proteomes" id="UP000184388"/>
    </source>
</evidence>
<protein>
    <submittedName>
        <fullName evidence="1">Uncharacterized protein</fullName>
    </submittedName>
</protein>
<organism evidence="1 2">
    <name type="scientific">Streptomyces yunnanensis</name>
    <dbReference type="NCBI Taxonomy" id="156453"/>
    <lineage>
        <taxon>Bacteria</taxon>
        <taxon>Bacillati</taxon>
        <taxon>Actinomycetota</taxon>
        <taxon>Actinomycetes</taxon>
        <taxon>Kitasatosporales</taxon>
        <taxon>Streptomycetaceae</taxon>
        <taxon>Streptomyces</taxon>
    </lineage>
</organism>
<dbReference type="AlphaFoldDB" id="A0A9X8N5M7"/>
<evidence type="ECO:0000313" key="1">
    <source>
        <dbReference type="EMBL" id="SHN08587.1"/>
    </source>
</evidence>
<proteinExistence type="predicted"/>
<dbReference type="EMBL" id="FRBK01000019">
    <property type="protein sequence ID" value="SHN08587.1"/>
    <property type="molecule type" value="Genomic_DNA"/>
</dbReference>
<reference evidence="2" key="1">
    <citation type="submission" date="2016-11" db="EMBL/GenBank/DDBJ databases">
        <authorList>
            <person name="Jaros S."/>
            <person name="Januszkiewicz K."/>
            <person name="Wedrychowicz H."/>
        </authorList>
    </citation>
    <scope>NUCLEOTIDE SEQUENCE [LARGE SCALE GENOMIC DNA]</scope>
    <source>
        <strain evidence="2">CGMCC 4.3555</strain>
    </source>
</reference>
<sequence length="90" mass="9731">MTVYSPVRTGAGLTVPVEIKNGGSRRAFYKVDIRVQGPGGFDVTVHVDTDTVGVYPGGSWPVEPTASDPGKPVPKHPQITIEHVSRREMF</sequence>
<dbReference type="Proteomes" id="UP000184388">
    <property type="component" value="Unassembled WGS sequence"/>
</dbReference>
<name>A0A9X8N5M7_9ACTN</name>
<gene>
    <name evidence="1" type="ORF">SAMN05216268_11991</name>
</gene>